<evidence type="ECO:0000313" key="1">
    <source>
        <dbReference type="EMBL" id="KAJ3811267.1"/>
    </source>
</evidence>
<keyword evidence="2" id="KW-1185">Reference proteome</keyword>
<dbReference type="Proteomes" id="UP001163835">
    <property type="component" value="Unassembled WGS sequence"/>
</dbReference>
<reference evidence="1" key="1">
    <citation type="submission" date="2022-09" db="EMBL/GenBank/DDBJ databases">
        <title>A Global Phylogenomic Analysis of the Shiitake Genus Lentinula.</title>
        <authorList>
            <consortium name="DOE Joint Genome Institute"/>
            <person name="Sierra-Patev S."/>
            <person name="Min B."/>
            <person name="Naranjo-Ortiz M."/>
            <person name="Looney B."/>
            <person name="Konkel Z."/>
            <person name="Slot J.C."/>
            <person name="Sakamoto Y."/>
            <person name="Steenwyk J.L."/>
            <person name="Rokas A."/>
            <person name="Carro J."/>
            <person name="Camarero S."/>
            <person name="Ferreira P."/>
            <person name="Molpeceres G."/>
            <person name="Ruiz-Duenas F.J."/>
            <person name="Serrano A."/>
            <person name="Henrissat B."/>
            <person name="Drula E."/>
            <person name="Hughes K.W."/>
            <person name="Mata J.L."/>
            <person name="Ishikawa N.K."/>
            <person name="Vargas-Isla R."/>
            <person name="Ushijima S."/>
            <person name="Smith C.A."/>
            <person name="Ahrendt S."/>
            <person name="Andreopoulos W."/>
            <person name="He G."/>
            <person name="Labutti K."/>
            <person name="Lipzen A."/>
            <person name="Ng V."/>
            <person name="Riley R."/>
            <person name="Sandor L."/>
            <person name="Barry K."/>
            <person name="Martinez A.T."/>
            <person name="Xiao Y."/>
            <person name="Gibbons J.G."/>
            <person name="Terashima K."/>
            <person name="Grigoriev I.V."/>
            <person name="Hibbett D.S."/>
        </authorList>
    </citation>
    <scope>NUCLEOTIDE SEQUENCE</scope>
    <source>
        <strain evidence="1">TMI1499</strain>
    </source>
</reference>
<gene>
    <name evidence="1" type="ORF">F5876DRAFT_75999</name>
</gene>
<sequence>MVLSFAQAELIGLILHSCLFVNAKIKYPKTGLYLFLFFSSLPFNIDIEFSVRLKAFNNVLLTSNILLFMLISAHWVVQIVRSQRAFIGTVGSAGDAASAYYAFPADSMNLLKESLYLAQTFIGDCTMIYRLWIVYNKRMYVVLLPALLMAVYATSAIAVVIALGKTTPGENIFISTAGVWAILVFSTTVATNLLTTSLITVRIWRIKRKVRGVALQTVGLASILHIIIESAALYTVTALLTLIGYSTEQLWQFITIDMISPIIGISFTLISVRVSRGTTSQNGYSTHDTPSSNVVRIRGVESRREAIGLDTISVNVTQHVSKHTDLEDGLHESGAGEESLSESDQKRHF</sequence>
<comment type="caution">
    <text evidence="1">The sequence shown here is derived from an EMBL/GenBank/DDBJ whole genome shotgun (WGS) entry which is preliminary data.</text>
</comment>
<name>A0ACC1U398_9AGAR</name>
<organism evidence="1 2">
    <name type="scientific">Lentinula aff. lateritia</name>
    <dbReference type="NCBI Taxonomy" id="2804960"/>
    <lineage>
        <taxon>Eukaryota</taxon>
        <taxon>Fungi</taxon>
        <taxon>Dikarya</taxon>
        <taxon>Basidiomycota</taxon>
        <taxon>Agaricomycotina</taxon>
        <taxon>Agaricomycetes</taxon>
        <taxon>Agaricomycetidae</taxon>
        <taxon>Agaricales</taxon>
        <taxon>Marasmiineae</taxon>
        <taxon>Omphalotaceae</taxon>
        <taxon>Lentinula</taxon>
    </lineage>
</organism>
<dbReference type="EMBL" id="MU795066">
    <property type="protein sequence ID" value="KAJ3811267.1"/>
    <property type="molecule type" value="Genomic_DNA"/>
</dbReference>
<accession>A0ACC1U398</accession>
<evidence type="ECO:0000313" key="2">
    <source>
        <dbReference type="Proteomes" id="UP001163835"/>
    </source>
</evidence>
<protein>
    <submittedName>
        <fullName evidence="1">Uncharacterized protein</fullName>
    </submittedName>
</protein>
<proteinExistence type="predicted"/>